<evidence type="ECO:0000256" key="1">
    <source>
        <dbReference type="SAM" id="Coils"/>
    </source>
</evidence>
<name>A0A9N9DV14_9GLOM</name>
<dbReference type="Proteomes" id="UP000789572">
    <property type="component" value="Unassembled WGS sequence"/>
</dbReference>
<evidence type="ECO:0000313" key="3">
    <source>
        <dbReference type="Proteomes" id="UP000789572"/>
    </source>
</evidence>
<keyword evidence="3" id="KW-1185">Reference proteome</keyword>
<comment type="caution">
    <text evidence="2">The sequence shown here is derived from an EMBL/GenBank/DDBJ whole genome shotgun (WGS) entry which is preliminary data.</text>
</comment>
<evidence type="ECO:0000313" key="2">
    <source>
        <dbReference type="EMBL" id="CAG8653599.1"/>
    </source>
</evidence>
<dbReference type="OrthoDB" id="2422825at2759"/>
<dbReference type="AlphaFoldDB" id="A0A9N9DV14"/>
<protein>
    <submittedName>
        <fullName evidence="2">7115_t:CDS:1</fullName>
    </submittedName>
</protein>
<reference evidence="2" key="1">
    <citation type="submission" date="2021-06" db="EMBL/GenBank/DDBJ databases">
        <authorList>
            <person name="Kallberg Y."/>
            <person name="Tangrot J."/>
            <person name="Rosling A."/>
        </authorList>
    </citation>
    <scope>NUCLEOTIDE SEQUENCE</scope>
    <source>
        <strain evidence="2">IA702</strain>
    </source>
</reference>
<gene>
    <name evidence="2" type="ORF">POCULU_LOCUS10083</name>
</gene>
<organism evidence="2 3">
    <name type="scientific">Paraglomus occultum</name>
    <dbReference type="NCBI Taxonomy" id="144539"/>
    <lineage>
        <taxon>Eukaryota</taxon>
        <taxon>Fungi</taxon>
        <taxon>Fungi incertae sedis</taxon>
        <taxon>Mucoromycota</taxon>
        <taxon>Glomeromycotina</taxon>
        <taxon>Glomeromycetes</taxon>
        <taxon>Paraglomerales</taxon>
        <taxon>Paraglomeraceae</taxon>
        <taxon>Paraglomus</taxon>
    </lineage>
</organism>
<sequence>MTFRRSHPNQIFRKPASNRELELEQVNQALRDELSNEISINKSNEKYIKDLEHKYIRCEKEIQSLKKELERLENVSEEEKAELRSEISFLRKSLYQAKKE</sequence>
<accession>A0A9N9DV14</accession>
<proteinExistence type="predicted"/>
<feature type="non-terminal residue" evidence="2">
    <location>
        <position position="100"/>
    </location>
</feature>
<keyword evidence="1" id="KW-0175">Coiled coil</keyword>
<dbReference type="EMBL" id="CAJVPJ010004591">
    <property type="protein sequence ID" value="CAG8653599.1"/>
    <property type="molecule type" value="Genomic_DNA"/>
</dbReference>
<feature type="coiled-coil region" evidence="1">
    <location>
        <begin position="48"/>
        <end position="100"/>
    </location>
</feature>